<keyword evidence="1" id="KW-0472">Membrane</keyword>
<dbReference type="EMBL" id="JWIR02000071">
    <property type="protein sequence ID" value="KKB35522.1"/>
    <property type="molecule type" value="Genomic_DNA"/>
</dbReference>
<dbReference type="AlphaFoldDB" id="A0A0F5HRR3"/>
<reference evidence="3" key="1">
    <citation type="submission" date="2015-02" db="EMBL/GenBank/DDBJ databases">
        <title>Genome Assembly of Bacillaceae bacterium MTCC 8252.</title>
        <authorList>
            <person name="Verma A."/>
            <person name="Khatri I."/>
            <person name="Mual P."/>
            <person name="Subramanian S."/>
            <person name="Krishnamurthi S."/>
        </authorList>
    </citation>
    <scope>NUCLEOTIDE SEQUENCE [LARGE SCALE GENOMIC DNA]</scope>
    <source>
        <strain evidence="3">MTCC 8252</strain>
    </source>
</reference>
<dbReference type="Proteomes" id="UP000031563">
    <property type="component" value="Unassembled WGS sequence"/>
</dbReference>
<dbReference type="GO" id="GO:0030153">
    <property type="term" value="P:bacteriocin immunity"/>
    <property type="evidence" value="ECO:0007669"/>
    <property type="project" value="InterPro"/>
</dbReference>
<proteinExistence type="predicted"/>
<organism evidence="3 4">
    <name type="scientific">Bacillus thermotolerans</name>
    <name type="common">Quasibacillus thermotolerans</name>
    <dbReference type="NCBI Taxonomy" id="1221996"/>
    <lineage>
        <taxon>Bacteria</taxon>
        <taxon>Bacillati</taxon>
        <taxon>Bacillota</taxon>
        <taxon>Bacilli</taxon>
        <taxon>Bacillales</taxon>
        <taxon>Bacillaceae</taxon>
        <taxon>Bacillus</taxon>
    </lineage>
</organism>
<evidence type="ECO:0000256" key="1">
    <source>
        <dbReference type="SAM" id="Phobius"/>
    </source>
</evidence>
<feature type="domain" description="Uncharacterized protein YyaB-like PH" evidence="2">
    <location>
        <begin position="43"/>
        <end position="116"/>
    </location>
</feature>
<keyword evidence="1" id="KW-0812">Transmembrane</keyword>
<protein>
    <recommendedName>
        <fullName evidence="2">Uncharacterized protein YyaB-like PH domain-containing protein</fullName>
    </recommendedName>
</protein>
<gene>
    <name evidence="3" type="ORF">QY95_03375</name>
</gene>
<dbReference type="Pfam" id="PF06713">
    <property type="entry name" value="bPH_4"/>
    <property type="match status" value="1"/>
</dbReference>
<evidence type="ECO:0000313" key="4">
    <source>
        <dbReference type="Proteomes" id="UP000031563"/>
    </source>
</evidence>
<comment type="caution">
    <text evidence="3">The sequence shown here is derived from an EMBL/GenBank/DDBJ whole genome shotgun (WGS) entry which is preliminary data.</text>
</comment>
<keyword evidence="1" id="KW-1133">Transmembrane helix</keyword>
<keyword evidence="4" id="KW-1185">Reference proteome</keyword>
<sequence length="126" mass="14775">MFIFWLLIFLFIIPPLFIMDASWIGVLIPFSGAIVMLWIWFNTGYTIEESVIKINYGPIKKSIDIHEINSIRSARNPFIDPALSMDKIEINYAAFKTIAISPKNQEEFVHQLLRKNPHIRIERNNR</sequence>
<name>A0A0F5HRR3_BACTR</name>
<evidence type="ECO:0000313" key="3">
    <source>
        <dbReference type="EMBL" id="KKB35522.1"/>
    </source>
</evidence>
<dbReference type="STRING" id="1221996.QY95_03375"/>
<accession>A0A0F5HRR3</accession>
<evidence type="ECO:0000259" key="2">
    <source>
        <dbReference type="Pfam" id="PF06713"/>
    </source>
</evidence>
<dbReference type="InterPro" id="IPR009589">
    <property type="entry name" value="PH_YyaB-like"/>
</dbReference>
<feature type="transmembrane region" description="Helical" evidence="1">
    <location>
        <begin position="28"/>
        <end position="47"/>
    </location>
</feature>